<dbReference type="InterPro" id="IPR057326">
    <property type="entry name" value="KR_dom"/>
</dbReference>
<protein>
    <recommendedName>
        <fullName evidence="9">3-dehydrosphinganine reductase</fullName>
        <ecNumber evidence="9">1.1.1.102</ecNumber>
    </recommendedName>
</protein>
<dbReference type="SMART" id="SM00822">
    <property type="entry name" value="PKS_KR"/>
    <property type="match status" value="1"/>
</dbReference>
<dbReference type="GO" id="GO:0006666">
    <property type="term" value="P:3-keto-sphinganine metabolic process"/>
    <property type="evidence" value="ECO:0007669"/>
    <property type="project" value="InterPro"/>
</dbReference>
<evidence type="ECO:0000256" key="9">
    <source>
        <dbReference type="ARBA" id="ARBA00026112"/>
    </source>
</evidence>
<keyword evidence="4" id="KW-0256">Endoplasmic reticulum</keyword>
<evidence type="ECO:0000256" key="6">
    <source>
        <dbReference type="ARBA" id="ARBA00022919"/>
    </source>
</evidence>
<dbReference type="GO" id="GO:0016020">
    <property type="term" value="C:membrane"/>
    <property type="evidence" value="ECO:0007669"/>
    <property type="project" value="GOC"/>
</dbReference>
<dbReference type="InterPro" id="IPR002347">
    <property type="entry name" value="SDR_fam"/>
</dbReference>
<evidence type="ECO:0000256" key="3">
    <source>
        <dbReference type="ARBA" id="ARBA00004991"/>
    </source>
</evidence>
<keyword evidence="8" id="KW-0443">Lipid metabolism</keyword>
<feature type="domain" description="Ketoreductase" evidence="10">
    <location>
        <begin position="3"/>
        <end position="186"/>
    </location>
</feature>
<comment type="pathway">
    <text evidence="2">Lipid metabolism; sphingolipid metabolism.</text>
</comment>
<dbReference type="EC" id="1.1.1.102" evidence="9"/>
<dbReference type="PANTHER" id="PTHR43550:SF3">
    <property type="entry name" value="3-KETODIHYDROSPHINGOSINE REDUCTASE"/>
    <property type="match status" value="1"/>
</dbReference>
<keyword evidence="5" id="KW-0521">NADP</keyword>
<reference evidence="12" key="1">
    <citation type="submission" date="2018-06" db="EMBL/GenBank/DDBJ databases">
        <title>Aestuariibacter litoralis strain KCTC 52945T.</title>
        <authorList>
            <person name="Li X."/>
            <person name="Salam N."/>
            <person name="Li J.-L."/>
            <person name="Chen Y.-M."/>
            <person name="Yang Z.-W."/>
            <person name="Zhang L.-Y."/>
            <person name="Han M.-X."/>
            <person name="Xiao M."/>
            <person name="Li W.-J."/>
        </authorList>
    </citation>
    <scope>NUCLEOTIDE SEQUENCE [LARGE SCALE GENOMIC DNA]</scope>
    <source>
        <strain evidence="12">KCTC 52945</strain>
    </source>
</reference>
<dbReference type="AlphaFoldDB" id="A0A2W2BAM1"/>
<dbReference type="Proteomes" id="UP000248795">
    <property type="component" value="Unassembled WGS sequence"/>
</dbReference>
<evidence type="ECO:0000256" key="2">
    <source>
        <dbReference type="ARBA" id="ARBA00004760"/>
    </source>
</evidence>
<dbReference type="InterPro" id="IPR045022">
    <property type="entry name" value="KDSR-like"/>
</dbReference>
<evidence type="ECO:0000256" key="1">
    <source>
        <dbReference type="ARBA" id="ARBA00004240"/>
    </source>
</evidence>
<dbReference type="Gene3D" id="3.40.50.720">
    <property type="entry name" value="NAD(P)-binding Rossmann-like Domain"/>
    <property type="match status" value="1"/>
</dbReference>
<evidence type="ECO:0000256" key="5">
    <source>
        <dbReference type="ARBA" id="ARBA00022857"/>
    </source>
</evidence>
<evidence type="ECO:0000256" key="7">
    <source>
        <dbReference type="ARBA" id="ARBA00023002"/>
    </source>
</evidence>
<evidence type="ECO:0000313" key="12">
    <source>
        <dbReference type="Proteomes" id="UP000248795"/>
    </source>
</evidence>
<evidence type="ECO:0000256" key="4">
    <source>
        <dbReference type="ARBA" id="ARBA00022824"/>
    </source>
</evidence>
<keyword evidence="12" id="KW-1185">Reference proteome</keyword>
<dbReference type="EMBL" id="QKVK01000003">
    <property type="protein sequence ID" value="PZF77334.1"/>
    <property type="molecule type" value="Genomic_DNA"/>
</dbReference>
<dbReference type="InterPro" id="IPR036291">
    <property type="entry name" value="NAD(P)-bd_dom_sf"/>
</dbReference>
<dbReference type="Pfam" id="PF00106">
    <property type="entry name" value="adh_short"/>
    <property type="match status" value="1"/>
</dbReference>
<evidence type="ECO:0000259" key="10">
    <source>
        <dbReference type="SMART" id="SM00822"/>
    </source>
</evidence>
<dbReference type="PRINTS" id="PR00081">
    <property type="entry name" value="GDHRDH"/>
</dbReference>
<evidence type="ECO:0000256" key="8">
    <source>
        <dbReference type="ARBA" id="ARBA00023098"/>
    </source>
</evidence>
<dbReference type="PANTHER" id="PTHR43550">
    <property type="entry name" value="3-KETODIHYDROSPHINGOSINE REDUCTASE"/>
    <property type="match status" value="1"/>
</dbReference>
<keyword evidence="6" id="KW-0746">Sphingolipid metabolism</keyword>
<evidence type="ECO:0000313" key="11">
    <source>
        <dbReference type="EMBL" id="PZF77334.1"/>
    </source>
</evidence>
<dbReference type="CDD" id="cd08939">
    <property type="entry name" value="KDSR-like_SDR_c"/>
    <property type="match status" value="1"/>
</dbReference>
<name>A0A2W2BAM1_9HYPH</name>
<dbReference type="SUPFAM" id="SSF51735">
    <property type="entry name" value="NAD(P)-binding Rossmann-fold domains"/>
    <property type="match status" value="1"/>
</dbReference>
<dbReference type="GO" id="GO:0030148">
    <property type="term" value="P:sphingolipid biosynthetic process"/>
    <property type="evidence" value="ECO:0007669"/>
    <property type="project" value="InterPro"/>
</dbReference>
<keyword evidence="7" id="KW-0560">Oxidoreductase</keyword>
<sequence>MPGHAIITGGSSGIGLAIAKLLSSRGASVSLIARNRDKLGAAREVLLSAADGRAKVQTFSADVRDAEELQQAIASAVAAFGTPDWGISSAGIVIPGMFVKQSLRDHEDQWRTNYLGSLQFAHFILPHLEKSSRPRLVLIASGAAFAGLYGYSSYGPAKFAVRGLAESLRVELKPRNVSVTIAFPGDTDTPQLRSELKLRPKVTSELARGGGVMSPEAVAKGIISAAERGDFQVTFGWQLKMLARTHSLIAPLLRGYQDWLIKRSGEDP</sequence>
<dbReference type="RefSeq" id="WP_111197709.1">
    <property type="nucleotide sequence ID" value="NZ_QKVK01000003.1"/>
</dbReference>
<organism evidence="11 12">
    <name type="scientific">Aestuariivirga litoralis</name>
    <dbReference type="NCBI Taxonomy" id="2650924"/>
    <lineage>
        <taxon>Bacteria</taxon>
        <taxon>Pseudomonadati</taxon>
        <taxon>Pseudomonadota</taxon>
        <taxon>Alphaproteobacteria</taxon>
        <taxon>Hyphomicrobiales</taxon>
        <taxon>Aestuariivirgaceae</taxon>
        <taxon>Aestuariivirga</taxon>
    </lineage>
</organism>
<gene>
    <name evidence="11" type="ORF">DK847_08410</name>
</gene>
<comment type="pathway">
    <text evidence="3">Sphingolipid metabolism.</text>
</comment>
<proteinExistence type="predicted"/>
<comment type="caution">
    <text evidence="11">The sequence shown here is derived from an EMBL/GenBank/DDBJ whole genome shotgun (WGS) entry which is preliminary data.</text>
</comment>
<accession>A0A2W2BAM1</accession>
<dbReference type="GO" id="GO:0047560">
    <property type="term" value="F:3-dehydrosphinganine reductase activity"/>
    <property type="evidence" value="ECO:0007669"/>
    <property type="project" value="UniProtKB-EC"/>
</dbReference>
<comment type="subcellular location">
    <subcellularLocation>
        <location evidence="1">Endoplasmic reticulum</location>
    </subcellularLocation>
</comment>